<feature type="region of interest" description="Disordered" evidence="1">
    <location>
        <begin position="108"/>
        <end position="138"/>
    </location>
</feature>
<comment type="caution">
    <text evidence="3">The sequence shown here is derived from an EMBL/GenBank/DDBJ whole genome shotgun (WGS) entry which is preliminary data.</text>
</comment>
<evidence type="ECO:0000313" key="3">
    <source>
        <dbReference type="EMBL" id="KAB0804909.1"/>
    </source>
</evidence>
<keyword evidence="4" id="KW-1185">Reference proteome</keyword>
<evidence type="ECO:0000256" key="1">
    <source>
        <dbReference type="SAM" id="MobiDB-lite"/>
    </source>
</evidence>
<evidence type="ECO:0000259" key="2">
    <source>
        <dbReference type="Pfam" id="PF20700"/>
    </source>
</evidence>
<organism evidence="3 4">
    <name type="scientific">Photinus pyralis</name>
    <name type="common">Common eastern firefly</name>
    <name type="synonym">Lampyris pyralis</name>
    <dbReference type="NCBI Taxonomy" id="7054"/>
    <lineage>
        <taxon>Eukaryota</taxon>
        <taxon>Metazoa</taxon>
        <taxon>Ecdysozoa</taxon>
        <taxon>Arthropoda</taxon>
        <taxon>Hexapoda</taxon>
        <taxon>Insecta</taxon>
        <taxon>Pterygota</taxon>
        <taxon>Neoptera</taxon>
        <taxon>Endopterygota</taxon>
        <taxon>Coleoptera</taxon>
        <taxon>Polyphaga</taxon>
        <taxon>Elateriformia</taxon>
        <taxon>Elateroidea</taxon>
        <taxon>Lampyridae</taxon>
        <taxon>Lampyrinae</taxon>
        <taxon>Photinus</taxon>
    </lineage>
</organism>
<accession>A0A5N4B5M8</accession>
<feature type="domain" description="Mutator-like transposase" evidence="2">
    <location>
        <begin position="176"/>
        <end position="320"/>
    </location>
</feature>
<dbReference type="InParanoid" id="A0A5N4B5M8"/>
<reference evidence="3 4" key="1">
    <citation type="journal article" date="2018" name="Elife">
        <title>Firefly genomes illuminate parallel origins of bioluminescence in beetles.</title>
        <authorList>
            <person name="Fallon T.R."/>
            <person name="Lower S.E."/>
            <person name="Chang C.H."/>
            <person name="Bessho-Uehara M."/>
            <person name="Martin G.J."/>
            <person name="Bewick A.J."/>
            <person name="Behringer M."/>
            <person name="Debat H.J."/>
            <person name="Wong I."/>
            <person name="Day J.C."/>
            <person name="Suvorov A."/>
            <person name="Silva C.J."/>
            <person name="Stanger-Hall K.F."/>
            <person name="Hall D.W."/>
            <person name="Schmitz R.J."/>
            <person name="Nelson D.R."/>
            <person name="Lewis S.M."/>
            <person name="Shigenobu S."/>
            <person name="Bybee S.M."/>
            <person name="Larracuente A.M."/>
            <person name="Oba Y."/>
            <person name="Weng J.K."/>
        </authorList>
    </citation>
    <scope>NUCLEOTIDE SEQUENCE [LARGE SCALE GENOMIC DNA]</scope>
    <source>
        <strain evidence="3">1611_PpyrPB1</strain>
        <tissue evidence="3">Whole body</tissue>
    </source>
</reference>
<proteinExistence type="predicted"/>
<dbReference type="EMBL" id="VVIM01000001">
    <property type="protein sequence ID" value="KAB0804909.1"/>
    <property type="molecule type" value="Genomic_DNA"/>
</dbReference>
<name>A0A5N4B5M8_PHOPY</name>
<evidence type="ECO:0000313" key="4">
    <source>
        <dbReference type="Proteomes" id="UP000327044"/>
    </source>
</evidence>
<dbReference type="AlphaFoldDB" id="A0A5N4B5M8"/>
<dbReference type="InterPro" id="IPR049012">
    <property type="entry name" value="Mutator_transp_dom"/>
</dbReference>
<dbReference type="PANTHER" id="PTHR38681:SF1">
    <property type="entry name" value="RETROVIRUS-RELATED POL POLYPROTEIN FROM TRANSPOSON 412-LIKE PROTEIN"/>
    <property type="match status" value="1"/>
</dbReference>
<dbReference type="Pfam" id="PF20700">
    <property type="entry name" value="Mutator"/>
    <property type="match status" value="1"/>
</dbReference>
<sequence length="330" mass="37140">MTYGQGVRLPGEFLADTTPDNQLEAETYVTQLRKQIRSMKPTPASNHNTHKSTFQLKDINTATHVYIRVDAAKRPLQASYEGPYPVVTRNDKTTTIRRHGTDIIISSDRVKPAYQETDEEQTDTSKTTPPATTPPAKRPVWMSSSLIEMENAAVDDKNLAIENADVDLDGMPWITGVIIGKRTGRILYMGVRNKFCIICTKSQNANVEVPTHTYFRNWTGSSVAMESDIIVEGFMQSERVYGVRYKKVIADGDSSFYAKIIEKVSYGQVLTVECKNHVVNNYGKRLYKIKNDTKTVSLAARKLLSVEIIKKLQKCPEKAIMITHMGTLVR</sequence>
<protein>
    <recommendedName>
        <fullName evidence="2">Mutator-like transposase domain-containing protein</fullName>
    </recommendedName>
</protein>
<dbReference type="PANTHER" id="PTHR38681">
    <property type="entry name" value="RETROVIRUS-RELATED POL POLYPROTEIN FROM TRANSPOSON 412-LIKE PROTEIN-RELATED"/>
    <property type="match status" value="1"/>
</dbReference>
<dbReference type="Proteomes" id="UP000327044">
    <property type="component" value="Unassembled WGS sequence"/>
</dbReference>
<gene>
    <name evidence="3" type="ORF">PPYR_01879</name>
</gene>